<gene>
    <name evidence="2" type="ORF">BDY21DRAFT_292407</name>
</gene>
<dbReference type="PANTHER" id="PTHR43233:SF1">
    <property type="entry name" value="FAMILY N-ACETYLTRANSFERASE, PUTATIVE (AFU_ORTHOLOGUE AFUA_6G03350)-RELATED"/>
    <property type="match status" value="1"/>
</dbReference>
<dbReference type="SUPFAM" id="SSF55729">
    <property type="entry name" value="Acyl-CoA N-acyltransferases (Nat)"/>
    <property type="match status" value="1"/>
</dbReference>
<evidence type="ECO:0000313" key="3">
    <source>
        <dbReference type="Proteomes" id="UP000799766"/>
    </source>
</evidence>
<evidence type="ECO:0000313" key="2">
    <source>
        <dbReference type="EMBL" id="KAF2453764.1"/>
    </source>
</evidence>
<dbReference type="InterPro" id="IPR053144">
    <property type="entry name" value="Acetyltransferase_Butenolide"/>
</dbReference>
<dbReference type="OrthoDB" id="10039976at2759"/>
<organism evidence="2 3">
    <name type="scientific">Lineolata rhizophorae</name>
    <dbReference type="NCBI Taxonomy" id="578093"/>
    <lineage>
        <taxon>Eukaryota</taxon>
        <taxon>Fungi</taxon>
        <taxon>Dikarya</taxon>
        <taxon>Ascomycota</taxon>
        <taxon>Pezizomycotina</taxon>
        <taxon>Dothideomycetes</taxon>
        <taxon>Dothideomycetes incertae sedis</taxon>
        <taxon>Lineolatales</taxon>
        <taxon>Lineolataceae</taxon>
        <taxon>Lineolata</taxon>
    </lineage>
</organism>
<dbReference type="Pfam" id="PF00583">
    <property type="entry name" value="Acetyltransf_1"/>
    <property type="match status" value="1"/>
</dbReference>
<proteinExistence type="predicted"/>
<name>A0A6A6NQQ9_9PEZI</name>
<dbReference type="Gene3D" id="3.40.630.30">
    <property type="match status" value="1"/>
</dbReference>
<feature type="domain" description="N-acetyltransferase" evidence="1">
    <location>
        <begin position="69"/>
        <end position="139"/>
    </location>
</feature>
<dbReference type="InterPro" id="IPR000182">
    <property type="entry name" value="GNAT_dom"/>
</dbReference>
<accession>A0A6A6NQQ9</accession>
<protein>
    <recommendedName>
        <fullName evidence="1">N-acetyltransferase domain-containing protein</fullName>
    </recommendedName>
</protein>
<reference evidence="2" key="1">
    <citation type="journal article" date="2020" name="Stud. Mycol.">
        <title>101 Dothideomycetes genomes: a test case for predicting lifestyles and emergence of pathogens.</title>
        <authorList>
            <person name="Haridas S."/>
            <person name="Albert R."/>
            <person name="Binder M."/>
            <person name="Bloem J."/>
            <person name="Labutti K."/>
            <person name="Salamov A."/>
            <person name="Andreopoulos B."/>
            <person name="Baker S."/>
            <person name="Barry K."/>
            <person name="Bills G."/>
            <person name="Bluhm B."/>
            <person name="Cannon C."/>
            <person name="Castanera R."/>
            <person name="Culley D."/>
            <person name="Daum C."/>
            <person name="Ezra D."/>
            <person name="Gonzalez J."/>
            <person name="Henrissat B."/>
            <person name="Kuo A."/>
            <person name="Liang C."/>
            <person name="Lipzen A."/>
            <person name="Lutzoni F."/>
            <person name="Magnuson J."/>
            <person name="Mondo S."/>
            <person name="Nolan M."/>
            <person name="Ohm R."/>
            <person name="Pangilinan J."/>
            <person name="Park H.-J."/>
            <person name="Ramirez L."/>
            <person name="Alfaro M."/>
            <person name="Sun H."/>
            <person name="Tritt A."/>
            <person name="Yoshinaga Y."/>
            <person name="Zwiers L.-H."/>
            <person name="Turgeon B."/>
            <person name="Goodwin S."/>
            <person name="Spatafora J."/>
            <person name="Crous P."/>
            <person name="Grigoriev I."/>
        </authorList>
    </citation>
    <scope>NUCLEOTIDE SEQUENCE</scope>
    <source>
        <strain evidence="2">ATCC 16933</strain>
    </source>
</reference>
<dbReference type="InterPro" id="IPR016181">
    <property type="entry name" value="Acyl_CoA_acyltransferase"/>
</dbReference>
<evidence type="ECO:0000259" key="1">
    <source>
        <dbReference type="Pfam" id="PF00583"/>
    </source>
</evidence>
<sequence>MWVYTHDGQEYIVSNIAKDISHGFVQSAFGTSAMDWANPLAPEDFQTMLDNSCVFGLLRKTSDSSSSTTQIGIARLITDYVTLAYVTDVYIDPEYQGRGLACFMMSCCRDVIGAMPAVRGTMLCTSRDALIPFYERELGVRVHPQGENGFSILITPRNH</sequence>
<keyword evidence="3" id="KW-1185">Reference proteome</keyword>
<dbReference type="PANTHER" id="PTHR43233">
    <property type="entry name" value="FAMILY N-ACETYLTRANSFERASE, PUTATIVE (AFU_ORTHOLOGUE AFUA_6G03350)-RELATED"/>
    <property type="match status" value="1"/>
</dbReference>
<dbReference type="Proteomes" id="UP000799766">
    <property type="component" value="Unassembled WGS sequence"/>
</dbReference>
<dbReference type="AlphaFoldDB" id="A0A6A6NQQ9"/>
<dbReference type="GO" id="GO:0016747">
    <property type="term" value="F:acyltransferase activity, transferring groups other than amino-acyl groups"/>
    <property type="evidence" value="ECO:0007669"/>
    <property type="project" value="InterPro"/>
</dbReference>
<dbReference type="CDD" id="cd04301">
    <property type="entry name" value="NAT_SF"/>
    <property type="match status" value="1"/>
</dbReference>
<dbReference type="EMBL" id="MU001695">
    <property type="protein sequence ID" value="KAF2453764.1"/>
    <property type="molecule type" value="Genomic_DNA"/>
</dbReference>